<evidence type="ECO:0000256" key="6">
    <source>
        <dbReference type="ARBA" id="ARBA00023288"/>
    </source>
</evidence>
<organism evidence="10 11">
    <name type="scientific">Terribacillus saccharophilus</name>
    <dbReference type="NCBI Taxonomy" id="361277"/>
    <lineage>
        <taxon>Bacteria</taxon>
        <taxon>Bacillati</taxon>
        <taxon>Bacillota</taxon>
        <taxon>Bacilli</taxon>
        <taxon>Bacillales</taxon>
        <taxon>Bacillaceae</taxon>
        <taxon>Terribacillus</taxon>
    </lineage>
</organism>
<dbReference type="PROSITE" id="PS51257">
    <property type="entry name" value="PROKAR_LIPOPROTEIN"/>
    <property type="match status" value="1"/>
</dbReference>
<proteinExistence type="inferred from homology"/>
<evidence type="ECO:0000256" key="4">
    <source>
        <dbReference type="ARBA" id="ARBA00022729"/>
    </source>
</evidence>
<dbReference type="Proteomes" id="UP000027980">
    <property type="component" value="Chromosome"/>
</dbReference>
<keyword evidence="4" id="KW-0732">Signal</keyword>
<dbReference type="SMART" id="SM00062">
    <property type="entry name" value="PBPb"/>
    <property type="match status" value="1"/>
</dbReference>
<evidence type="ECO:0000256" key="2">
    <source>
        <dbReference type="ARBA" id="ARBA00010742"/>
    </source>
</evidence>
<reference evidence="10 11" key="1">
    <citation type="submission" date="2014-07" db="EMBL/GenBank/DDBJ databases">
        <title>Complete genome sequence of a moderately halophilic bacterium Terribacillus aidingensis MP602, isolated from Cryptomeria fortunei in Tianmu mountain in China.</title>
        <authorList>
            <person name="Wang Y."/>
            <person name="Lu P."/>
            <person name="Zhang L."/>
        </authorList>
    </citation>
    <scope>NUCLEOTIDE SEQUENCE [LARGE SCALE GENOMIC DNA]</scope>
    <source>
        <strain evidence="10 11">MP602</strain>
    </source>
</reference>
<dbReference type="GeneID" id="34222887"/>
<protein>
    <recommendedName>
        <fullName evidence="8">Putative aliphatic sulfonates-binding protein</fullName>
    </recommendedName>
</protein>
<accession>A0A075LUQ9</accession>
<dbReference type="FunFam" id="3.40.190.10:FF:000050">
    <property type="entry name" value="Sulfonate ABC transporter substrate-binding protein"/>
    <property type="match status" value="1"/>
</dbReference>
<dbReference type="RefSeq" id="WP_038564702.1">
    <property type="nucleotide sequence ID" value="NZ_CP008876.1"/>
</dbReference>
<keyword evidence="3" id="KW-0813">Transport</keyword>
<dbReference type="GO" id="GO:0016020">
    <property type="term" value="C:membrane"/>
    <property type="evidence" value="ECO:0007669"/>
    <property type="project" value="InterPro"/>
</dbReference>
<dbReference type="PANTHER" id="PTHR30024:SF21">
    <property type="entry name" value="ABC TRANSPORTER SUBSTRATE-BINDING PROTEIN"/>
    <property type="match status" value="1"/>
</dbReference>
<dbReference type="Pfam" id="PF09084">
    <property type="entry name" value="NMT1"/>
    <property type="match status" value="1"/>
</dbReference>
<dbReference type="NCBIfam" id="TIGR01728">
    <property type="entry name" value="SsuA_fam"/>
    <property type="match status" value="1"/>
</dbReference>
<evidence type="ECO:0000313" key="11">
    <source>
        <dbReference type="Proteomes" id="UP000027980"/>
    </source>
</evidence>
<feature type="domain" description="Solute-binding protein family 3/N-terminal" evidence="9">
    <location>
        <begin position="39"/>
        <end position="254"/>
    </location>
</feature>
<gene>
    <name evidence="10" type="ORF">GZ22_16770</name>
</gene>
<evidence type="ECO:0000256" key="5">
    <source>
        <dbReference type="ARBA" id="ARBA00023139"/>
    </source>
</evidence>
<dbReference type="AlphaFoldDB" id="A0A075LUQ9"/>
<comment type="function">
    <text evidence="7">Part of a binding-protein-dependent transport system for aliphatic sulfonates. Putative binding protein.</text>
</comment>
<dbReference type="OrthoDB" id="286202at2"/>
<evidence type="ECO:0000256" key="8">
    <source>
        <dbReference type="ARBA" id="ARBA00070228"/>
    </source>
</evidence>
<evidence type="ECO:0000256" key="3">
    <source>
        <dbReference type="ARBA" id="ARBA00022448"/>
    </source>
</evidence>
<dbReference type="SUPFAM" id="SSF53850">
    <property type="entry name" value="Periplasmic binding protein-like II"/>
    <property type="match status" value="1"/>
</dbReference>
<dbReference type="HOGENOM" id="CLU_028871_2_2_9"/>
<comment type="similarity">
    <text evidence="2">Belongs to the bacterial solute-binding protein SsuA/TauA family.</text>
</comment>
<keyword evidence="5" id="KW-0564">Palmitate</keyword>
<dbReference type="KEGG" id="tap:GZ22_16770"/>
<evidence type="ECO:0000256" key="1">
    <source>
        <dbReference type="ARBA" id="ARBA00004418"/>
    </source>
</evidence>
<evidence type="ECO:0000313" key="10">
    <source>
        <dbReference type="EMBL" id="AIF68123.1"/>
    </source>
</evidence>
<dbReference type="GO" id="GO:0042597">
    <property type="term" value="C:periplasmic space"/>
    <property type="evidence" value="ECO:0007669"/>
    <property type="project" value="UniProtKB-SubCell"/>
</dbReference>
<dbReference type="EMBL" id="CP008876">
    <property type="protein sequence ID" value="AIF68123.1"/>
    <property type="molecule type" value="Genomic_DNA"/>
</dbReference>
<dbReference type="Gene3D" id="3.40.190.10">
    <property type="entry name" value="Periplasmic binding protein-like II"/>
    <property type="match status" value="2"/>
</dbReference>
<comment type="subcellular location">
    <subcellularLocation>
        <location evidence="1">Periplasm</location>
    </subcellularLocation>
</comment>
<dbReference type="InterPro" id="IPR010067">
    <property type="entry name" value="ABC_SsuA_sub-bd"/>
</dbReference>
<keyword evidence="6" id="KW-0449">Lipoprotein</keyword>
<dbReference type="InterPro" id="IPR001638">
    <property type="entry name" value="Solute-binding_3/MltF_N"/>
</dbReference>
<dbReference type="PANTHER" id="PTHR30024">
    <property type="entry name" value="ALIPHATIC SULFONATES-BINDING PROTEIN-RELATED"/>
    <property type="match status" value="1"/>
</dbReference>
<name>A0A075LUQ9_9BACI</name>
<evidence type="ECO:0000259" key="9">
    <source>
        <dbReference type="SMART" id="SM00062"/>
    </source>
</evidence>
<dbReference type="GO" id="GO:0042626">
    <property type="term" value="F:ATPase-coupled transmembrane transporter activity"/>
    <property type="evidence" value="ECO:0007669"/>
    <property type="project" value="InterPro"/>
</dbReference>
<sequence>MNKIPLIDKRSLLALLSLVVIVFLAACGNSSSASGELKQIRLDYAYYSPASLVIKNKGWAEEAFKDSDIEVTWTLSQGSNKALEFLNSNSVDFGSTAGSAALLAKANGNPIQGIYLASKPEWTALVAAKDSDIKEPADLKGKKVAATVGTDPYIFLQRTLQEAGLDEQDVEIVNLQHADGASALLSGDVDAWAGLDPHMAKLELENDAQLFYRNEDFNTYNFLNVREEFAENHPEEVKEVLKLYDKARAWIEENPEETAEIVAKEAGISQEVAAKQLERNDFSESVPGDTQREILNQSGAVLEKANLWKGNKDVAETVNAYIEPKFAQELGEE</sequence>
<dbReference type="InterPro" id="IPR015168">
    <property type="entry name" value="SsuA/THI5"/>
</dbReference>
<evidence type="ECO:0000256" key="7">
    <source>
        <dbReference type="ARBA" id="ARBA00055538"/>
    </source>
</evidence>